<feature type="compositionally biased region" description="Low complexity" evidence="7">
    <location>
        <begin position="356"/>
        <end position="365"/>
    </location>
</feature>
<evidence type="ECO:0000256" key="6">
    <source>
        <dbReference type="ARBA" id="ARBA00061274"/>
    </source>
</evidence>
<dbReference type="PANTHER" id="PTHR11380:SF16">
    <property type="entry name" value="TRANSCRIPTION INITIATION PROTEIN SPT3 HOMOLOG"/>
    <property type="match status" value="1"/>
</dbReference>
<dbReference type="GO" id="GO:0000124">
    <property type="term" value="C:SAGA complex"/>
    <property type="evidence" value="ECO:0007669"/>
    <property type="project" value="UniProtKB-ARBA"/>
</dbReference>
<evidence type="ECO:0000256" key="5">
    <source>
        <dbReference type="ARBA" id="ARBA00023242"/>
    </source>
</evidence>
<dbReference type="FunFam" id="1.10.20.10:FF:000023">
    <property type="entry name" value="transcription initiation protein SPT3 homolog"/>
    <property type="match status" value="1"/>
</dbReference>
<dbReference type="CDD" id="cd07978">
    <property type="entry name" value="HFD_TAF13"/>
    <property type="match status" value="1"/>
</dbReference>
<keyword evidence="5" id="KW-0539">Nucleus</keyword>
<dbReference type="EMBL" id="JAGTTL010000023">
    <property type="protein sequence ID" value="KAK6304525.1"/>
    <property type="molecule type" value="Genomic_DNA"/>
</dbReference>
<name>A0AAN8LDZ6_9TELE</name>
<keyword evidence="2" id="KW-0805">Transcription regulation</keyword>
<evidence type="ECO:0000313" key="9">
    <source>
        <dbReference type="Proteomes" id="UP001356427"/>
    </source>
</evidence>
<accession>A0AAN8LDZ6</accession>
<dbReference type="GO" id="GO:0006357">
    <property type="term" value="P:regulation of transcription by RNA polymerase II"/>
    <property type="evidence" value="ECO:0007669"/>
    <property type="project" value="UniProtKB-ARBA"/>
</dbReference>
<evidence type="ECO:0000256" key="4">
    <source>
        <dbReference type="ARBA" id="ARBA00023163"/>
    </source>
</evidence>
<dbReference type="Pfam" id="PF02269">
    <property type="entry name" value="TFIID-18kDa"/>
    <property type="match status" value="1"/>
</dbReference>
<reference evidence="8 9" key="1">
    <citation type="submission" date="2021-04" db="EMBL/GenBank/DDBJ databases">
        <authorList>
            <person name="De Guttry C."/>
            <person name="Zahm M."/>
            <person name="Klopp C."/>
            <person name="Cabau C."/>
            <person name="Louis A."/>
            <person name="Berthelot C."/>
            <person name="Parey E."/>
            <person name="Roest Crollius H."/>
            <person name="Montfort J."/>
            <person name="Robinson-Rechavi M."/>
            <person name="Bucao C."/>
            <person name="Bouchez O."/>
            <person name="Gislard M."/>
            <person name="Lluch J."/>
            <person name="Milhes M."/>
            <person name="Lampietro C."/>
            <person name="Lopez Roques C."/>
            <person name="Donnadieu C."/>
            <person name="Braasch I."/>
            <person name="Desvignes T."/>
            <person name="Postlethwait J."/>
            <person name="Bobe J."/>
            <person name="Wedekind C."/>
            <person name="Guiguen Y."/>
        </authorList>
    </citation>
    <scope>NUCLEOTIDE SEQUENCE [LARGE SCALE GENOMIC DNA]</scope>
    <source>
        <strain evidence="8">Cs_M1</strain>
        <tissue evidence="8">Blood</tissue>
    </source>
</reference>
<evidence type="ECO:0008006" key="10">
    <source>
        <dbReference type="Google" id="ProtNLM"/>
    </source>
</evidence>
<organism evidence="8 9">
    <name type="scientific">Coregonus suidteri</name>
    <dbReference type="NCBI Taxonomy" id="861788"/>
    <lineage>
        <taxon>Eukaryota</taxon>
        <taxon>Metazoa</taxon>
        <taxon>Chordata</taxon>
        <taxon>Craniata</taxon>
        <taxon>Vertebrata</taxon>
        <taxon>Euteleostomi</taxon>
        <taxon>Actinopterygii</taxon>
        <taxon>Neopterygii</taxon>
        <taxon>Teleostei</taxon>
        <taxon>Protacanthopterygii</taxon>
        <taxon>Salmoniformes</taxon>
        <taxon>Salmonidae</taxon>
        <taxon>Coregoninae</taxon>
        <taxon>Coregonus</taxon>
    </lineage>
</organism>
<evidence type="ECO:0000256" key="7">
    <source>
        <dbReference type="SAM" id="MobiDB-lite"/>
    </source>
</evidence>
<evidence type="ECO:0000256" key="1">
    <source>
        <dbReference type="ARBA" id="ARBA00004123"/>
    </source>
</evidence>
<dbReference type="GO" id="GO:0046982">
    <property type="term" value="F:protein heterodimerization activity"/>
    <property type="evidence" value="ECO:0007669"/>
    <property type="project" value="InterPro"/>
</dbReference>
<dbReference type="GO" id="GO:0005634">
    <property type="term" value="C:nucleus"/>
    <property type="evidence" value="ECO:0007669"/>
    <property type="project" value="UniProtKB-SubCell"/>
</dbReference>
<dbReference type="GO" id="GO:0003713">
    <property type="term" value="F:transcription coactivator activity"/>
    <property type="evidence" value="ECO:0007669"/>
    <property type="project" value="TreeGrafter"/>
</dbReference>
<feature type="region of interest" description="Disordered" evidence="7">
    <location>
        <begin position="339"/>
        <end position="398"/>
    </location>
</feature>
<dbReference type="GO" id="GO:0006366">
    <property type="term" value="P:transcription by RNA polymerase II"/>
    <property type="evidence" value="ECO:0007669"/>
    <property type="project" value="InterPro"/>
</dbReference>
<dbReference type="InterPro" id="IPR003195">
    <property type="entry name" value="TFIID_TAF13"/>
</dbReference>
<keyword evidence="3" id="KW-0010">Activator</keyword>
<comment type="caution">
    <text evidence="8">The sequence shown here is derived from an EMBL/GenBank/DDBJ whole genome shotgun (WGS) entry which is preliminary data.</text>
</comment>
<comment type="subcellular location">
    <subcellularLocation>
        <location evidence="1">Nucleus</location>
    </subcellularLocation>
</comment>
<dbReference type="SUPFAM" id="SSF47113">
    <property type="entry name" value="Histone-fold"/>
    <property type="match status" value="1"/>
</dbReference>
<evidence type="ECO:0000256" key="2">
    <source>
        <dbReference type="ARBA" id="ARBA00023015"/>
    </source>
</evidence>
<evidence type="ECO:0000256" key="3">
    <source>
        <dbReference type="ARBA" id="ARBA00023159"/>
    </source>
</evidence>
<dbReference type="InterPro" id="IPR009072">
    <property type="entry name" value="Histone-fold"/>
</dbReference>
<sequence>MSRQVAQRARDGINIADVFHCATKRQAVYPNAAVVCKETSDEGQIIFYKIVESRHRFEYRNDCPTGFAHANTERVKVMSSSPMAGSSSSARDRPPTRTSFIPEIQSMMFALGDARRPLHETAALVEDIVHTQLINLLQQACEGAVLRGSRVISAEDILFLMRRDKKKVRRLLRYLQFRDYKSKVLKTIEDEEPLESDRWVVAGSNKRQRLAGDFLSWVDQTGEFLSLSDNQEVDDIKLERLERLERQTRGMDSAQYSEFCESRQLSFAKKASKFRDWLDCSSLEVKPNTVAMEILSYLAYETTAQLVDLSLLVKQDMTPKTDPFSHAVSASFIHYHSNTEVKRDPESPETTPPSTPCSSHSSKPSNGGLGLDSKNRQRKRKKSSAVSGVEPPSGAIQPCHIREAIRRYSYRHTSANRGNGMAFLAC</sequence>
<keyword evidence="9" id="KW-1185">Reference proteome</keyword>
<evidence type="ECO:0000313" key="8">
    <source>
        <dbReference type="EMBL" id="KAK6304525.1"/>
    </source>
</evidence>
<proteinExistence type="inferred from homology"/>
<protein>
    <recommendedName>
        <fullName evidence="10">Transcription initiation protein SPT3 homolog</fullName>
    </recommendedName>
</protein>
<keyword evidence="4" id="KW-0804">Transcription</keyword>
<dbReference type="Proteomes" id="UP001356427">
    <property type="component" value="Unassembled WGS sequence"/>
</dbReference>
<dbReference type="AlphaFoldDB" id="A0AAN8LDZ6"/>
<dbReference type="PANTHER" id="PTHR11380">
    <property type="entry name" value="TRANSCRIPTION INITIATION FACTOR TFIID/SUPT3-RELATED"/>
    <property type="match status" value="1"/>
</dbReference>
<gene>
    <name evidence="8" type="ORF">J4Q44_G00251110</name>
</gene>
<comment type="similarity">
    <text evidence="6">Belongs to the SPT3 family.</text>
</comment>
<dbReference type="Gene3D" id="1.10.20.10">
    <property type="entry name" value="Histone, subunit A"/>
    <property type="match status" value="1"/>
</dbReference>